<proteinExistence type="predicted"/>
<feature type="domain" description="STAS" evidence="1">
    <location>
        <begin position="140"/>
        <end position="219"/>
    </location>
</feature>
<comment type="caution">
    <text evidence="2">The sequence shown here is derived from an EMBL/GenBank/DDBJ whole genome shotgun (WGS) entry which is preliminary data.</text>
</comment>
<dbReference type="AlphaFoldDB" id="A0A1F7FKI2"/>
<protein>
    <recommendedName>
        <fullName evidence="1">STAS domain-containing protein</fullName>
    </recommendedName>
</protein>
<dbReference type="EMBL" id="MFYX01000013">
    <property type="protein sequence ID" value="OGK07143.1"/>
    <property type="molecule type" value="Genomic_DNA"/>
</dbReference>
<reference evidence="2 3" key="1">
    <citation type="journal article" date="2016" name="Nat. Commun.">
        <title>Thousands of microbial genomes shed light on interconnected biogeochemical processes in an aquifer system.</title>
        <authorList>
            <person name="Anantharaman K."/>
            <person name="Brown C.T."/>
            <person name="Hug L.A."/>
            <person name="Sharon I."/>
            <person name="Castelle C.J."/>
            <person name="Probst A.J."/>
            <person name="Thomas B.C."/>
            <person name="Singh A."/>
            <person name="Wilkins M.J."/>
            <person name="Karaoz U."/>
            <person name="Brodie E.L."/>
            <person name="Williams K.H."/>
            <person name="Hubbard S.S."/>
            <person name="Banfield J.F."/>
        </authorList>
    </citation>
    <scope>NUCLEOTIDE SEQUENCE [LARGE SCALE GENOMIC DNA]</scope>
</reference>
<gene>
    <name evidence="2" type="ORF">A2519_09325</name>
</gene>
<evidence type="ECO:0000259" key="1">
    <source>
        <dbReference type="PROSITE" id="PS50801"/>
    </source>
</evidence>
<dbReference type="SUPFAM" id="SSF52091">
    <property type="entry name" value="SpoIIaa-like"/>
    <property type="match status" value="2"/>
</dbReference>
<evidence type="ECO:0000313" key="2">
    <source>
        <dbReference type="EMBL" id="OGK07143.1"/>
    </source>
</evidence>
<dbReference type="CDD" id="cd07043">
    <property type="entry name" value="STAS_anti-anti-sigma_factors"/>
    <property type="match status" value="2"/>
</dbReference>
<dbReference type="InterPro" id="IPR002645">
    <property type="entry name" value="STAS_dom"/>
</dbReference>
<feature type="domain" description="STAS" evidence="1">
    <location>
        <begin position="1"/>
        <end position="112"/>
    </location>
</feature>
<dbReference type="PANTHER" id="PTHR33495">
    <property type="entry name" value="ANTI-SIGMA FACTOR ANTAGONIST TM_1081-RELATED-RELATED"/>
    <property type="match status" value="1"/>
</dbReference>
<dbReference type="PROSITE" id="PS50801">
    <property type="entry name" value="STAS"/>
    <property type="match status" value="2"/>
</dbReference>
<dbReference type="Proteomes" id="UP000179243">
    <property type="component" value="Unassembled WGS sequence"/>
</dbReference>
<evidence type="ECO:0000313" key="3">
    <source>
        <dbReference type="Proteomes" id="UP000179243"/>
    </source>
</evidence>
<sequence length="219" mass="24986">MDISIREIAGYQVFDITGDFTGEETDDLRGYIIRNIRATQPRILVNLKNINGINSFGISILVWVWKFIGEKNGSLYIIGKPKLVDKIKTMNLENIIRTFESEESFITAIQAPPSTDEVRMAVHAEGKYMILCIEEEFSMLSDAERLKKHLFSLIDSGKRFLVLDLTRVHYIYSELIGVFTEAAKRLKKLQGELCVQGLSQDLENIFNYTGLNTVITIKK</sequence>
<dbReference type="Pfam" id="PF01740">
    <property type="entry name" value="STAS"/>
    <property type="match status" value="2"/>
</dbReference>
<dbReference type="PANTHER" id="PTHR33495:SF2">
    <property type="entry name" value="ANTI-SIGMA FACTOR ANTAGONIST TM_1081-RELATED"/>
    <property type="match status" value="1"/>
</dbReference>
<name>A0A1F7FKI2_UNCRA</name>
<organism evidence="2 3">
    <name type="scientific">Candidatus Raymondbacteria bacterium RIFOXYD12_FULL_49_13</name>
    <dbReference type="NCBI Taxonomy" id="1817890"/>
    <lineage>
        <taxon>Bacteria</taxon>
        <taxon>Raymondiibacteriota</taxon>
    </lineage>
</organism>
<dbReference type="InterPro" id="IPR036513">
    <property type="entry name" value="STAS_dom_sf"/>
</dbReference>
<accession>A0A1F7FKI2</accession>
<dbReference type="Gene3D" id="3.30.750.24">
    <property type="entry name" value="STAS domain"/>
    <property type="match status" value="2"/>
</dbReference>
<dbReference type="GO" id="GO:0043856">
    <property type="term" value="F:anti-sigma factor antagonist activity"/>
    <property type="evidence" value="ECO:0007669"/>
    <property type="project" value="TreeGrafter"/>
</dbReference>